<dbReference type="InterPro" id="IPR002938">
    <property type="entry name" value="FAD-bd"/>
</dbReference>
<dbReference type="OMA" id="FTMPNTF"/>
<keyword evidence="2" id="KW-0274">FAD</keyword>
<dbReference type="InterPro" id="IPR051704">
    <property type="entry name" value="FAD_aromatic-hydroxylase"/>
</dbReference>
<keyword evidence="7" id="KW-1185">Reference proteome</keyword>
<sequence>MSEQRLRVLIVGAGIAGPAMAFWLQRLGHACTVLERWDTLRVGGQQIDIRRQGVEAIKRMGIIDDIRKQGVDEGGIQLVNEASKPVIFFPRNEPGSKTQGFTSEFEIMRGDLCKILYEKTKDTTTYRFGLSVEEFVDTGDAVRVTLSDGSEEEYDILVGADGQGSRIRQALHKNQAGDDQLLRHTGCFICYYSVPREAKDEDVATCYLGTEQRVVFTRWHRPDMGQVYLITMSHASDIQDALKKDIAVQKDVFANAFKNLEWNEVPRLIDAMKTTPTFYAHELIQVRPETYFRGRVVLLGDSGYCPSAMTGMGTSLALVGAYVLAGEIGRNKGDVKAAFAAYDAVLRPWVEKVQVLNVQAIRWFFPKSKFAVRMIQFVLGLVYKLNVHKLFQNLAMDGQEQDVWHMPRYEELHRFEAEEW</sequence>
<dbReference type="Gene3D" id="3.50.50.60">
    <property type="entry name" value="FAD/NAD(P)-binding domain"/>
    <property type="match status" value="1"/>
</dbReference>
<dbReference type="Proteomes" id="UP000317257">
    <property type="component" value="Unassembled WGS sequence"/>
</dbReference>
<keyword evidence="3" id="KW-0560">Oxidoreductase</keyword>
<evidence type="ECO:0000313" key="7">
    <source>
        <dbReference type="Proteomes" id="UP000243498"/>
    </source>
</evidence>
<dbReference type="InterPro" id="IPR036188">
    <property type="entry name" value="FAD/NAD-bd_sf"/>
</dbReference>
<accession>A0A5C6GBS1</accession>
<reference evidence="6" key="3">
    <citation type="journal article" date="2019" name="Microbiol. Resour. Announc.">
        <title>Genome Sequence of Metarhizium rileyi, a Microbial Control Agent for Lepidoptera.</title>
        <authorList>
            <person name="Binneck E."/>
            <person name="Lastra C.C.L."/>
            <person name="Sosa-Gomez D.R."/>
        </authorList>
    </citation>
    <scope>NUCLEOTIDE SEQUENCE</scope>
    <source>
        <strain evidence="6">Cep018-CH2</strain>
    </source>
</reference>
<name>A0A166X3Q2_METRR</name>
<evidence type="ECO:0000313" key="6">
    <source>
        <dbReference type="EMBL" id="TWU74178.1"/>
    </source>
</evidence>
<proteinExistence type="predicted"/>
<organism evidence="5 7">
    <name type="scientific">Metarhizium rileyi (strain RCEF 4871)</name>
    <name type="common">Nomuraea rileyi</name>
    <dbReference type="NCBI Taxonomy" id="1649241"/>
    <lineage>
        <taxon>Eukaryota</taxon>
        <taxon>Fungi</taxon>
        <taxon>Dikarya</taxon>
        <taxon>Ascomycota</taxon>
        <taxon>Pezizomycotina</taxon>
        <taxon>Sordariomycetes</taxon>
        <taxon>Hypocreomycetidae</taxon>
        <taxon>Hypocreales</taxon>
        <taxon>Clavicipitaceae</taxon>
        <taxon>Metarhizium</taxon>
    </lineage>
</organism>
<keyword evidence="1" id="KW-0285">Flavoprotein</keyword>
<dbReference type="GO" id="GO:0071949">
    <property type="term" value="F:FAD binding"/>
    <property type="evidence" value="ECO:0007669"/>
    <property type="project" value="InterPro"/>
</dbReference>
<comment type="caution">
    <text evidence="5">The sequence shown here is derived from an EMBL/GenBank/DDBJ whole genome shotgun (WGS) entry which is preliminary data.</text>
</comment>
<dbReference type="EMBL" id="AZHC01000042">
    <property type="protein sequence ID" value="OAA35396.1"/>
    <property type="molecule type" value="Genomic_DNA"/>
</dbReference>
<dbReference type="PANTHER" id="PTHR46865:SF7">
    <property type="entry name" value="MONOOXYGENASE, PUTATIVE (AFU_ORTHOLOGUE AFUA_8G07040)-RELATED"/>
    <property type="match status" value="1"/>
</dbReference>
<dbReference type="Proteomes" id="UP000243498">
    <property type="component" value="Unassembled WGS sequence"/>
</dbReference>
<evidence type="ECO:0000256" key="3">
    <source>
        <dbReference type="ARBA" id="ARBA00023002"/>
    </source>
</evidence>
<dbReference type="EMBL" id="SBHS01000012">
    <property type="protein sequence ID" value="TWU74178.1"/>
    <property type="molecule type" value="Genomic_DNA"/>
</dbReference>
<gene>
    <name evidence="6" type="ORF">ED733_001146</name>
    <name evidence="5" type="ORF">NOR_07975</name>
</gene>
<accession>A0A166X3Q2</accession>
<reference evidence="8" key="2">
    <citation type="submission" date="2018-12" db="EMBL/GenBank/DDBJ databases">
        <title>The complete genome of Metarhizium rileyi, a key fungal pathogen of Lepidoptera.</title>
        <authorList>
            <person name="Binneck E."/>
            <person name="Lastra C.C.L."/>
            <person name="Sosa-Gomez D.R."/>
        </authorList>
    </citation>
    <scope>NUCLEOTIDE SEQUENCE [LARGE SCALE GENOMIC DNA]</scope>
    <source>
        <strain evidence="8">Cep018-CH2</strain>
    </source>
</reference>
<dbReference type="GO" id="GO:0004497">
    <property type="term" value="F:monooxygenase activity"/>
    <property type="evidence" value="ECO:0007669"/>
    <property type="project" value="UniProtKB-KW"/>
</dbReference>
<evidence type="ECO:0000256" key="1">
    <source>
        <dbReference type="ARBA" id="ARBA00022630"/>
    </source>
</evidence>
<keyword evidence="5" id="KW-0503">Monooxygenase</keyword>
<dbReference type="AlphaFoldDB" id="A0A166X3Q2"/>
<dbReference type="OrthoDB" id="4935210at2759"/>
<dbReference type="STRING" id="1081105.A0A166X3Q2"/>
<dbReference type="PANTHER" id="PTHR46865">
    <property type="entry name" value="OXIDOREDUCTASE-RELATED"/>
    <property type="match status" value="1"/>
</dbReference>
<evidence type="ECO:0000313" key="5">
    <source>
        <dbReference type="EMBL" id="OAA35396.1"/>
    </source>
</evidence>
<dbReference type="Pfam" id="PF01494">
    <property type="entry name" value="FAD_binding_3"/>
    <property type="match status" value="1"/>
</dbReference>
<evidence type="ECO:0000256" key="2">
    <source>
        <dbReference type="ARBA" id="ARBA00022827"/>
    </source>
</evidence>
<evidence type="ECO:0000259" key="4">
    <source>
        <dbReference type="Pfam" id="PF01494"/>
    </source>
</evidence>
<feature type="domain" description="FAD-binding" evidence="4">
    <location>
        <begin position="6"/>
        <end position="326"/>
    </location>
</feature>
<dbReference type="PRINTS" id="PR00420">
    <property type="entry name" value="RNGMNOXGNASE"/>
</dbReference>
<dbReference type="SUPFAM" id="SSF51905">
    <property type="entry name" value="FAD/NAD(P)-binding domain"/>
    <property type="match status" value="1"/>
</dbReference>
<protein>
    <submittedName>
        <fullName evidence="5">Monooxygenase, FAD-binding protein</fullName>
    </submittedName>
</protein>
<reference evidence="5 7" key="1">
    <citation type="journal article" date="2016" name="Genome Biol. Evol.">
        <title>Divergent and convergent evolution of fungal pathogenicity.</title>
        <authorList>
            <person name="Shang Y."/>
            <person name="Xiao G."/>
            <person name="Zheng P."/>
            <person name="Cen K."/>
            <person name="Zhan S."/>
            <person name="Wang C."/>
        </authorList>
    </citation>
    <scope>NUCLEOTIDE SEQUENCE [LARGE SCALE GENOMIC DNA]</scope>
    <source>
        <strain evidence="5 7">RCEF 4871</strain>
    </source>
</reference>
<evidence type="ECO:0000313" key="8">
    <source>
        <dbReference type="Proteomes" id="UP000317257"/>
    </source>
</evidence>
<dbReference type="Gene3D" id="3.30.9.10">
    <property type="entry name" value="D-Amino Acid Oxidase, subunit A, domain 2"/>
    <property type="match status" value="1"/>
</dbReference>